<dbReference type="PROSITE" id="PS01156">
    <property type="entry name" value="TONB_DEPENDENT_REC_2"/>
    <property type="match status" value="1"/>
</dbReference>
<keyword evidence="15" id="KW-1185">Reference proteome</keyword>
<dbReference type="Proteomes" id="UP000617628">
    <property type="component" value="Unassembled WGS sequence"/>
</dbReference>
<evidence type="ECO:0000256" key="9">
    <source>
        <dbReference type="ARBA" id="ARBA00023077"/>
    </source>
</evidence>
<accession>A0A934VPF3</accession>
<feature type="chain" id="PRO_5037366263" evidence="12">
    <location>
        <begin position="31"/>
        <end position="1041"/>
    </location>
</feature>
<keyword evidence="3" id="KW-1134">Transmembrane beta strand</keyword>
<evidence type="ECO:0000256" key="7">
    <source>
        <dbReference type="ARBA" id="ARBA00023004"/>
    </source>
</evidence>
<evidence type="ECO:0000256" key="2">
    <source>
        <dbReference type="ARBA" id="ARBA00022448"/>
    </source>
</evidence>
<evidence type="ECO:0000256" key="6">
    <source>
        <dbReference type="ARBA" id="ARBA00022729"/>
    </source>
</evidence>
<evidence type="ECO:0000256" key="4">
    <source>
        <dbReference type="ARBA" id="ARBA00022496"/>
    </source>
</evidence>
<evidence type="ECO:0000259" key="13">
    <source>
        <dbReference type="Pfam" id="PF07715"/>
    </source>
</evidence>
<dbReference type="SUPFAM" id="SSF56935">
    <property type="entry name" value="Porins"/>
    <property type="match status" value="1"/>
</dbReference>
<dbReference type="EMBL" id="JAENIL010000002">
    <property type="protein sequence ID" value="MBK1875479.1"/>
    <property type="molecule type" value="Genomic_DNA"/>
</dbReference>
<dbReference type="Gene3D" id="2.170.130.10">
    <property type="entry name" value="TonB-dependent receptor, plug domain"/>
    <property type="match status" value="1"/>
</dbReference>
<evidence type="ECO:0000313" key="15">
    <source>
        <dbReference type="Proteomes" id="UP000617628"/>
    </source>
</evidence>
<evidence type="ECO:0000256" key="8">
    <source>
        <dbReference type="ARBA" id="ARBA00023065"/>
    </source>
</evidence>
<feature type="domain" description="TonB-dependent receptor plug" evidence="13">
    <location>
        <begin position="69"/>
        <end position="176"/>
    </location>
</feature>
<evidence type="ECO:0000256" key="1">
    <source>
        <dbReference type="ARBA" id="ARBA00004571"/>
    </source>
</evidence>
<dbReference type="InterPro" id="IPR039426">
    <property type="entry name" value="TonB-dep_rcpt-like"/>
</dbReference>
<dbReference type="Gene3D" id="2.40.170.20">
    <property type="entry name" value="TonB-dependent receptor, beta-barrel domain"/>
    <property type="match status" value="1"/>
</dbReference>
<organism evidence="14 15">
    <name type="scientific">Pelagicoccus mobilis</name>
    <dbReference type="NCBI Taxonomy" id="415221"/>
    <lineage>
        <taxon>Bacteria</taxon>
        <taxon>Pseudomonadati</taxon>
        <taxon>Verrucomicrobiota</taxon>
        <taxon>Opitutia</taxon>
        <taxon>Puniceicoccales</taxon>
        <taxon>Pelagicoccaceae</taxon>
        <taxon>Pelagicoccus</taxon>
    </lineage>
</organism>
<evidence type="ECO:0000256" key="11">
    <source>
        <dbReference type="ARBA" id="ARBA00023237"/>
    </source>
</evidence>
<dbReference type="RefSeq" id="WP_200353696.1">
    <property type="nucleotide sequence ID" value="NZ_JAENIL010000002.1"/>
</dbReference>
<keyword evidence="9" id="KW-0798">TonB box</keyword>
<dbReference type="Pfam" id="PF07715">
    <property type="entry name" value="Plug"/>
    <property type="match status" value="1"/>
</dbReference>
<keyword evidence="4" id="KW-0410">Iron transport</keyword>
<name>A0A934VPF3_9BACT</name>
<keyword evidence="5" id="KW-0812">Transmembrane</keyword>
<gene>
    <name evidence="14" type="ORF">JIN87_01300</name>
</gene>
<proteinExistence type="predicted"/>
<dbReference type="AlphaFoldDB" id="A0A934VPF3"/>
<keyword evidence="8" id="KW-0406">Ion transport</keyword>
<sequence length="1041" mass="115923">MLRHSYKGDTKVVFTPIAAAAVAFSPFASAQDAGEEDIFELSPFEVKAAEDEGYRAESTLSGSRLNSSLKDTPAMVEVTTLELLEDLGVNDFEELLVYQGNVQTEEFESQGAANSGTFNSSLPNQRNSFRSRGFSGSRTRDFIMWNSPDDVYNVERFDFSKGPNGVLFGVGSIGGTANATTKRAITGKDLTKLELQYGSWDHRRASVDLNKVLIEDKLAIRLNALEQDKGGHRNFQFKDTSRVALAGTFKASKRTSFRFSFEDGDLSRSNHRPFGPSDQFSEWLGEGQLEPSYGGNGRGIAQSGNGIDVLNGNARIVAIENADGTYSAYNWRHSPRSSVYNDKSTDDDFTANYAGRRLYDDSSVFGEYAIPDIVATEGPDAKLSSDWDQLLLAAEHSFSEDFRMEIAYYDETLNTFGTNPGGTEIRVDLVENFGSSVSGNPYREANLVGDNSNYGEFYMENTWRTDSNRKELEGLRATFSYDLDFREMFEGKTGDILGRHRLALLVEKQEELFNRENTFEVFTADGLASFGGTHANPEHSRNRVFRRNYVTFGEWDTFYTGRFPTDMSMGVPMPDGSVTPVETTFVPTGEFAISNDVTDDDIFMIANQSYFMDGRLVTTMGYRVDDLVIDQADSVRDTLANTGVVDYDGDGMVNEWVLLDDVRNETTVKGISRSFGGVFHLNETFSVFSNYSSGRSLPKINERIAPDGRVAPGLVGESYDVGISFDLMDGKISGRLSHFNIDERNRFFFQDGKADQAATRIMDALVGLEDGEGNPLNLISPEEYDVRTPSFNGGLGDGEGKGYELRLVGNMTKNLRFSFNYSYSQRDLVNVLDQTLDWMEAESEYYADVLAQAGLDLDSDLGIDWKVDGSTRNSAQDVLNVVYGNVIKTKAQKSIGFGERAHKANFSGNYTFKEGSLKGFSFGGALRWQDQNAVDAIVDFEDLNGNFGIDFGEAALGADGEPIVMDTVYGTDTFMADLMARYRFKTKFFGEKTEMDLQLNIKNVLDNDDILPMSFNNAFTGYNQYRYQEPRSARVTMRLKF</sequence>
<evidence type="ECO:0000256" key="12">
    <source>
        <dbReference type="SAM" id="SignalP"/>
    </source>
</evidence>
<keyword evidence="10" id="KW-0472">Membrane</keyword>
<evidence type="ECO:0000256" key="5">
    <source>
        <dbReference type="ARBA" id="ARBA00022692"/>
    </source>
</evidence>
<keyword evidence="6 12" id="KW-0732">Signal</keyword>
<evidence type="ECO:0000313" key="14">
    <source>
        <dbReference type="EMBL" id="MBK1875479.1"/>
    </source>
</evidence>
<dbReference type="InterPro" id="IPR036942">
    <property type="entry name" value="Beta-barrel_TonB_sf"/>
</dbReference>
<evidence type="ECO:0000256" key="10">
    <source>
        <dbReference type="ARBA" id="ARBA00023136"/>
    </source>
</evidence>
<feature type="signal peptide" evidence="12">
    <location>
        <begin position="1"/>
        <end position="30"/>
    </location>
</feature>
<reference evidence="14" key="1">
    <citation type="submission" date="2021-01" db="EMBL/GenBank/DDBJ databases">
        <title>Modified the classification status of verrucomicrobia.</title>
        <authorList>
            <person name="Feng X."/>
        </authorList>
    </citation>
    <scope>NUCLEOTIDE SEQUENCE</scope>
    <source>
        <strain evidence="14">KCTC 13126</strain>
    </source>
</reference>
<dbReference type="PANTHER" id="PTHR32552">
    <property type="entry name" value="FERRICHROME IRON RECEPTOR-RELATED"/>
    <property type="match status" value="1"/>
</dbReference>
<dbReference type="InterPro" id="IPR037066">
    <property type="entry name" value="Plug_dom_sf"/>
</dbReference>
<protein>
    <submittedName>
        <fullName evidence="14">TonB-dependent receptor</fullName>
    </submittedName>
</protein>
<dbReference type="InterPro" id="IPR010917">
    <property type="entry name" value="TonB_rcpt_CS"/>
</dbReference>
<keyword evidence="11" id="KW-0998">Cell outer membrane</keyword>
<comment type="caution">
    <text evidence="14">The sequence shown here is derived from an EMBL/GenBank/DDBJ whole genome shotgun (WGS) entry which is preliminary data.</text>
</comment>
<dbReference type="InterPro" id="IPR012910">
    <property type="entry name" value="Plug_dom"/>
</dbReference>
<dbReference type="GO" id="GO:0009279">
    <property type="term" value="C:cell outer membrane"/>
    <property type="evidence" value="ECO:0007669"/>
    <property type="project" value="UniProtKB-SubCell"/>
</dbReference>
<evidence type="ECO:0000256" key="3">
    <source>
        <dbReference type="ARBA" id="ARBA00022452"/>
    </source>
</evidence>
<keyword evidence="7" id="KW-0408">Iron</keyword>
<dbReference type="GO" id="GO:0015344">
    <property type="term" value="F:siderophore uptake transmembrane transporter activity"/>
    <property type="evidence" value="ECO:0007669"/>
    <property type="project" value="TreeGrafter"/>
</dbReference>
<dbReference type="PANTHER" id="PTHR32552:SF68">
    <property type="entry name" value="FERRICHROME OUTER MEMBRANE TRANSPORTER_PHAGE RECEPTOR"/>
    <property type="match status" value="1"/>
</dbReference>
<keyword evidence="2" id="KW-0813">Transport</keyword>
<comment type="subcellular location">
    <subcellularLocation>
        <location evidence="1">Cell outer membrane</location>
        <topology evidence="1">Multi-pass membrane protein</topology>
    </subcellularLocation>
</comment>
<keyword evidence="14" id="KW-0675">Receptor</keyword>